<dbReference type="SUPFAM" id="SSF55729">
    <property type="entry name" value="Acyl-CoA N-acyltransferases (Nat)"/>
    <property type="match status" value="1"/>
</dbReference>
<dbReference type="PANTHER" id="PTHR43072:SF8">
    <property type="entry name" value="ACYLTRANSFERASE FABY-RELATED"/>
    <property type="match status" value="1"/>
</dbReference>
<dbReference type="Gene3D" id="3.40.630.30">
    <property type="match status" value="1"/>
</dbReference>
<reference evidence="2" key="2">
    <citation type="submission" date="2021-04" db="EMBL/GenBank/DDBJ databases">
        <authorList>
            <person name="Gilroy R."/>
        </authorList>
    </citation>
    <scope>NUCLEOTIDE SEQUENCE</scope>
    <source>
        <strain evidence="2">G4-2901</strain>
    </source>
</reference>
<proteinExistence type="predicted"/>
<name>A0A948TC07_9BACT</name>
<reference evidence="2" key="1">
    <citation type="journal article" date="2021" name="PeerJ">
        <title>Extensive microbial diversity within the chicken gut microbiome revealed by metagenomics and culture.</title>
        <authorList>
            <person name="Gilroy R."/>
            <person name="Ravi A."/>
            <person name="Getino M."/>
            <person name="Pursley I."/>
            <person name="Horton D.L."/>
            <person name="Alikhan N.F."/>
            <person name="Baker D."/>
            <person name="Gharbi K."/>
            <person name="Hall N."/>
            <person name="Watson M."/>
            <person name="Adriaenssens E.M."/>
            <person name="Foster-Nyarko E."/>
            <person name="Jarju S."/>
            <person name="Secka A."/>
            <person name="Antonio M."/>
            <person name="Oren A."/>
            <person name="Chaudhuri R.R."/>
            <person name="La Ragione R."/>
            <person name="Hildebrand F."/>
            <person name="Pallen M.J."/>
        </authorList>
    </citation>
    <scope>NUCLEOTIDE SEQUENCE</scope>
    <source>
        <strain evidence="2">G4-2901</strain>
    </source>
</reference>
<gene>
    <name evidence="2" type="ORF">H9777_06405</name>
</gene>
<dbReference type="Proteomes" id="UP000783796">
    <property type="component" value="Unassembled WGS sequence"/>
</dbReference>
<organism evidence="2 3">
    <name type="scientific">Candidatus Phocaeicola faecigallinarum</name>
    <dbReference type="NCBI Taxonomy" id="2838732"/>
    <lineage>
        <taxon>Bacteria</taxon>
        <taxon>Pseudomonadati</taxon>
        <taxon>Bacteroidota</taxon>
        <taxon>Bacteroidia</taxon>
        <taxon>Bacteroidales</taxon>
        <taxon>Bacteroidaceae</taxon>
        <taxon>Phocaeicola</taxon>
    </lineage>
</organism>
<feature type="domain" description="N-acetyltransferase" evidence="1">
    <location>
        <begin position="1"/>
        <end position="158"/>
    </location>
</feature>
<dbReference type="PROSITE" id="PS51186">
    <property type="entry name" value="GNAT"/>
    <property type="match status" value="1"/>
</dbReference>
<evidence type="ECO:0000313" key="3">
    <source>
        <dbReference type="Proteomes" id="UP000783796"/>
    </source>
</evidence>
<evidence type="ECO:0000259" key="1">
    <source>
        <dbReference type="PROSITE" id="PS51186"/>
    </source>
</evidence>
<sequence>MITEVTIKDSTEITTIYNHYIRESVATFDTEEWSVEKMSERIQTLSSAYPYIVFRMPEGKIGGFCYAHPWKEKDAYSRTLETTVYVSPEYTGRGIGKQLMNELIRICRERNFLTLIACITEGNESSFKLHEKLGFERVSHFKKVGMKFGKYLDVIDYELIL</sequence>
<dbReference type="InterPro" id="IPR000182">
    <property type="entry name" value="GNAT_dom"/>
</dbReference>
<dbReference type="AlphaFoldDB" id="A0A948TC07"/>
<comment type="caution">
    <text evidence="2">The sequence shown here is derived from an EMBL/GenBank/DDBJ whole genome shotgun (WGS) entry which is preliminary data.</text>
</comment>
<evidence type="ECO:0000313" key="2">
    <source>
        <dbReference type="EMBL" id="MBU3837935.1"/>
    </source>
</evidence>
<dbReference type="CDD" id="cd04301">
    <property type="entry name" value="NAT_SF"/>
    <property type="match status" value="1"/>
</dbReference>
<protein>
    <submittedName>
        <fullName evidence="2">GNAT family N-acetyltransferase</fullName>
    </submittedName>
</protein>
<dbReference type="GO" id="GO:0016747">
    <property type="term" value="F:acyltransferase activity, transferring groups other than amino-acyl groups"/>
    <property type="evidence" value="ECO:0007669"/>
    <property type="project" value="InterPro"/>
</dbReference>
<dbReference type="PANTHER" id="PTHR43072">
    <property type="entry name" value="N-ACETYLTRANSFERASE"/>
    <property type="match status" value="1"/>
</dbReference>
<dbReference type="InterPro" id="IPR016181">
    <property type="entry name" value="Acyl_CoA_acyltransferase"/>
</dbReference>
<dbReference type="Pfam" id="PF13420">
    <property type="entry name" value="Acetyltransf_4"/>
    <property type="match status" value="1"/>
</dbReference>
<dbReference type="EMBL" id="JAHLFW010000057">
    <property type="protein sequence ID" value="MBU3837935.1"/>
    <property type="molecule type" value="Genomic_DNA"/>
</dbReference>
<accession>A0A948TC07</accession>